<evidence type="ECO:0000313" key="2">
    <source>
        <dbReference type="Proteomes" id="UP000006755"/>
    </source>
</evidence>
<gene>
    <name evidence="1" type="ORF">B3C1_15517</name>
</gene>
<dbReference type="AlphaFoldDB" id="K2JF39"/>
<dbReference type="InterPro" id="IPR030852">
    <property type="entry name" value="RcsF"/>
</dbReference>
<keyword evidence="2" id="KW-1185">Reference proteome</keyword>
<dbReference type="GO" id="GO:0035556">
    <property type="term" value="P:intracellular signal transduction"/>
    <property type="evidence" value="ECO:0007669"/>
    <property type="project" value="InterPro"/>
</dbReference>
<organism evidence="1 2">
    <name type="scientific">Gallaecimonas xiamenensis 3-C-1</name>
    <dbReference type="NCBI Taxonomy" id="745411"/>
    <lineage>
        <taxon>Bacteria</taxon>
        <taxon>Pseudomonadati</taxon>
        <taxon>Pseudomonadota</taxon>
        <taxon>Gammaproteobacteria</taxon>
        <taxon>Enterobacterales</taxon>
        <taxon>Gallaecimonadaceae</taxon>
        <taxon>Gallaecimonas</taxon>
    </lineage>
</organism>
<protein>
    <submittedName>
        <fullName evidence="1">Putative lipoprotein</fullName>
    </submittedName>
</protein>
<dbReference type="EMBL" id="AMRI01000025">
    <property type="protein sequence ID" value="EKE69224.1"/>
    <property type="molecule type" value="Genomic_DNA"/>
</dbReference>
<sequence length="129" mass="13316">MNKGLSQPLLLALLLGGCATDYQVNTNLDQSRIEGYFAPGQVQVLSSDALAGQPYRVLGMVSGEACQEAANERPAQIGDARTDARAKAAALGANAIVVRQCLTLGGEDAAPGCLTQAICQAQAIKMEAP</sequence>
<dbReference type="STRING" id="745411.B3C1_15517"/>
<dbReference type="GO" id="GO:0009279">
    <property type="term" value="C:cell outer membrane"/>
    <property type="evidence" value="ECO:0007669"/>
    <property type="project" value="InterPro"/>
</dbReference>
<accession>K2JF39</accession>
<dbReference type="eggNOG" id="ENOG50331V8">
    <property type="taxonomic scope" value="Bacteria"/>
</dbReference>
<dbReference type="Gene3D" id="3.30.110.70">
    <property type="entry name" value="Hypothetical protein apc22750. Chain B"/>
    <property type="match status" value="1"/>
</dbReference>
<dbReference type="RefSeq" id="WP_008485989.1">
    <property type="nucleotide sequence ID" value="NZ_AMRI01000025.1"/>
</dbReference>
<dbReference type="OrthoDB" id="6399623at2"/>
<evidence type="ECO:0000313" key="1">
    <source>
        <dbReference type="EMBL" id="EKE69224.1"/>
    </source>
</evidence>
<dbReference type="Proteomes" id="UP000006755">
    <property type="component" value="Unassembled WGS sequence"/>
</dbReference>
<name>K2JF39_9GAMM</name>
<proteinExistence type="predicted"/>
<reference evidence="1 2" key="1">
    <citation type="journal article" date="2012" name="J. Bacteriol.">
        <title>Genome Sequence of Gallaecimonas xiamenensis Type Strain 3-C-1.</title>
        <authorList>
            <person name="Lai Q."/>
            <person name="Wang L."/>
            <person name="Wang W."/>
            <person name="Shao Z."/>
        </authorList>
    </citation>
    <scope>NUCLEOTIDE SEQUENCE [LARGE SCALE GENOMIC DNA]</scope>
    <source>
        <strain evidence="1 2">3-C-1</strain>
    </source>
</reference>
<comment type="caution">
    <text evidence="1">The sequence shown here is derived from an EMBL/GenBank/DDBJ whole genome shotgun (WGS) entry which is preliminary data.</text>
</comment>
<dbReference type="Pfam" id="PF16358">
    <property type="entry name" value="RcsF"/>
    <property type="match status" value="1"/>
</dbReference>
<keyword evidence="1" id="KW-0449">Lipoprotein</keyword>
<dbReference type="PROSITE" id="PS51257">
    <property type="entry name" value="PROKAR_LIPOPROTEIN"/>
    <property type="match status" value="1"/>
</dbReference>